<keyword evidence="1" id="KW-1133">Transmembrane helix</keyword>
<dbReference type="InterPro" id="IPR031563">
    <property type="entry name" value="MOT1/MOT2"/>
</dbReference>
<protein>
    <recommendedName>
        <fullName evidence="4">Sulfate transporter</fullName>
    </recommendedName>
</protein>
<feature type="transmembrane region" description="Helical" evidence="1">
    <location>
        <begin position="130"/>
        <end position="152"/>
    </location>
</feature>
<organism evidence="2 3">
    <name type="scientific">Acrodontium crateriforme</name>
    <dbReference type="NCBI Taxonomy" id="150365"/>
    <lineage>
        <taxon>Eukaryota</taxon>
        <taxon>Fungi</taxon>
        <taxon>Dikarya</taxon>
        <taxon>Ascomycota</taxon>
        <taxon>Pezizomycotina</taxon>
        <taxon>Dothideomycetes</taxon>
        <taxon>Dothideomycetidae</taxon>
        <taxon>Mycosphaerellales</taxon>
        <taxon>Teratosphaeriaceae</taxon>
        <taxon>Acrodontium</taxon>
    </lineage>
</organism>
<sequence>MTVISHLRSVAKYNSQTLRDAPLAELSGALGDLGTLLPLMIAMALNGSIDLSSTLVFTGLANIFTGAFYGIPLPVQPMKAIASVAISQSFTKQETAAAGLTMGLAVFFLSVTGLLRWLNRVVPVAVVKGIQVGAGLALVISAGTSLLVPLGWTHPGWDNRIWAIAAFLALVIASLFRRVPYALIVFVIGLIIAAALPASSDHGVFSRAFWHPSPFVPSGPAWRRGAIEAAIPQLPLTTLNSVLAVTSLAASLFPSNPPTPSTTLVGFSVAIANIIGCWFGAMPICHGSGGLAGQYRFGARSGASIIILGLVKLVLGLFVGEAILPLLMRFPKSILGVMVLAAGVELAKVGQSVIESKDLWERADDENADGRLSTDIHDLEEQRRDRWMVMLITVAGCLAFKNDAVGFLAGMIWHWSFKLPGLLGRFQNGHGSIQLRQDNSEEGPGLLAAR</sequence>
<dbReference type="GO" id="GO:0015098">
    <property type="term" value="F:molybdate ion transmembrane transporter activity"/>
    <property type="evidence" value="ECO:0007669"/>
    <property type="project" value="InterPro"/>
</dbReference>
<evidence type="ECO:0000313" key="2">
    <source>
        <dbReference type="EMBL" id="WPH01465.1"/>
    </source>
</evidence>
<dbReference type="PANTHER" id="PTHR31970">
    <property type="match status" value="1"/>
</dbReference>
<proteinExistence type="predicted"/>
<gene>
    <name evidence="2" type="ORF">R9X50_00431100</name>
</gene>
<dbReference type="PANTHER" id="PTHR31970:SF9">
    <property type="entry name" value="MOLYBDATE TRANSPORTER 2"/>
    <property type="match status" value="1"/>
</dbReference>
<feature type="transmembrane region" description="Helical" evidence="1">
    <location>
        <begin position="51"/>
        <end position="75"/>
    </location>
</feature>
<reference evidence="2 3" key="1">
    <citation type="submission" date="2023-11" db="EMBL/GenBank/DDBJ databases">
        <title>An acidophilic fungus is an integral part of prey digestion in a carnivorous sundew plant.</title>
        <authorList>
            <person name="Tsai I.J."/>
        </authorList>
    </citation>
    <scope>NUCLEOTIDE SEQUENCE [LARGE SCALE GENOMIC DNA]</scope>
    <source>
        <strain evidence="2">169a</strain>
    </source>
</reference>
<evidence type="ECO:0000313" key="3">
    <source>
        <dbReference type="Proteomes" id="UP001303373"/>
    </source>
</evidence>
<feature type="transmembrane region" description="Helical" evidence="1">
    <location>
        <begin position="305"/>
        <end position="328"/>
    </location>
</feature>
<feature type="transmembrane region" description="Helical" evidence="1">
    <location>
        <begin position="96"/>
        <end position="118"/>
    </location>
</feature>
<evidence type="ECO:0000256" key="1">
    <source>
        <dbReference type="SAM" id="Phobius"/>
    </source>
</evidence>
<feature type="transmembrane region" description="Helical" evidence="1">
    <location>
        <begin position="182"/>
        <end position="199"/>
    </location>
</feature>
<keyword evidence="3" id="KW-1185">Reference proteome</keyword>
<dbReference type="Proteomes" id="UP001303373">
    <property type="component" value="Chromosome 6"/>
</dbReference>
<feature type="transmembrane region" description="Helical" evidence="1">
    <location>
        <begin position="159"/>
        <end position="176"/>
    </location>
</feature>
<dbReference type="Pfam" id="PF16983">
    <property type="entry name" value="MFS_MOT1"/>
    <property type="match status" value="2"/>
</dbReference>
<keyword evidence="1" id="KW-0472">Membrane</keyword>
<feature type="transmembrane region" description="Helical" evidence="1">
    <location>
        <begin position="265"/>
        <end position="285"/>
    </location>
</feature>
<accession>A0AAQ3M552</accession>
<keyword evidence="1" id="KW-0812">Transmembrane</keyword>
<dbReference type="AlphaFoldDB" id="A0AAQ3M552"/>
<dbReference type="EMBL" id="CP138585">
    <property type="protein sequence ID" value="WPH01465.1"/>
    <property type="molecule type" value="Genomic_DNA"/>
</dbReference>
<name>A0AAQ3M552_9PEZI</name>
<evidence type="ECO:0008006" key="4">
    <source>
        <dbReference type="Google" id="ProtNLM"/>
    </source>
</evidence>